<evidence type="ECO:0000313" key="3">
    <source>
        <dbReference type="Proteomes" id="UP001302696"/>
    </source>
</evidence>
<protein>
    <submittedName>
        <fullName evidence="2">GNAT family N-acetyltransferase</fullName>
    </submittedName>
</protein>
<dbReference type="Pfam" id="PF13302">
    <property type="entry name" value="Acetyltransf_3"/>
    <property type="match status" value="1"/>
</dbReference>
<dbReference type="InterPro" id="IPR016181">
    <property type="entry name" value="Acyl_CoA_acyltransferase"/>
</dbReference>
<feature type="domain" description="N-acetyltransferase" evidence="1">
    <location>
        <begin position="1"/>
        <end position="41"/>
    </location>
</feature>
<organism evidence="2 3">
    <name type="scientific">Pediococcus inopinatus</name>
    <dbReference type="NCBI Taxonomy" id="114090"/>
    <lineage>
        <taxon>Bacteria</taxon>
        <taxon>Bacillati</taxon>
        <taxon>Bacillota</taxon>
        <taxon>Bacilli</taxon>
        <taxon>Lactobacillales</taxon>
        <taxon>Lactobacillaceae</taxon>
        <taxon>Pediococcus</taxon>
    </lineage>
</organism>
<name>A0ABZ0Q3S4_9LACO</name>
<sequence>MTKSVKAVSTYAFENLHFKKVMSYIDVNNTASLAIPKRLGMLLEGHFHNQVVLDGVMKDMLVFSIFPSK</sequence>
<evidence type="ECO:0000313" key="2">
    <source>
        <dbReference type="EMBL" id="WPC21049.1"/>
    </source>
</evidence>
<dbReference type="SUPFAM" id="SSF55729">
    <property type="entry name" value="Acyl-CoA N-acyltransferases (Nat)"/>
    <property type="match status" value="1"/>
</dbReference>
<dbReference type="EMBL" id="CP104778">
    <property type="protein sequence ID" value="WPC21049.1"/>
    <property type="molecule type" value="Genomic_DNA"/>
</dbReference>
<reference evidence="3" key="1">
    <citation type="submission" date="2024-06" db="EMBL/GenBank/DDBJ databases">
        <authorList>
            <person name="Chang H.C."/>
            <person name="Mun S.Y."/>
        </authorList>
    </citation>
    <scope>NUCLEOTIDE SEQUENCE [LARGE SCALE GENOMIC DNA]</scope>
    <source>
        <strain evidence="3">KT1</strain>
    </source>
</reference>
<keyword evidence="3" id="KW-1185">Reference proteome</keyword>
<accession>A0ABZ0Q3S4</accession>
<dbReference type="PANTHER" id="PTHR43441">
    <property type="entry name" value="RIBOSOMAL-PROTEIN-SERINE ACETYLTRANSFERASE"/>
    <property type="match status" value="1"/>
</dbReference>
<evidence type="ECO:0000259" key="1">
    <source>
        <dbReference type="Pfam" id="PF13302"/>
    </source>
</evidence>
<dbReference type="InterPro" id="IPR000182">
    <property type="entry name" value="GNAT_dom"/>
</dbReference>
<dbReference type="Gene3D" id="3.40.630.30">
    <property type="match status" value="1"/>
</dbReference>
<dbReference type="PANTHER" id="PTHR43441:SF2">
    <property type="entry name" value="FAMILY ACETYLTRANSFERASE, PUTATIVE (AFU_ORTHOLOGUE AFUA_7G00850)-RELATED"/>
    <property type="match status" value="1"/>
</dbReference>
<proteinExistence type="predicted"/>
<gene>
    <name evidence="2" type="ORF">N6G96_07055</name>
</gene>
<dbReference type="InterPro" id="IPR051908">
    <property type="entry name" value="Ribosomal_N-acetyltransferase"/>
</dbReference>
<dbReference type="Proteomes" id="UP001302696">
    <property type="component" value="Chromosome"/>
</dbReference>